<evidence type="ECO:0000256" key="2">
    <source>
        <dbReference type="SAM" id="SignalP"/>
    </source>
</evidence>
<keyword evidence="4" id="KW-1185">Reference proteome</keyword>
<dbReference type="EMBL" id="CAACVS010000134">
    <property type="protein sequence ID" value="VEU37614.1"/>
    <property type="molecule type" value="Genomic_DNA"/>
</dbReference>
<feature type="region of interest" description="Disordered" evidence="1">
    <location>
        <begin position="28"/>
        <end position="57"/>
    </location>
</feature>
<evidence type="ECO:0000256" key="1">
    <source>
        <dbReference type="SAM" id="MobiDB-lite"/>
    </source>
</evidence>
<evidence type="ECO:0000313" key="3">
    <source>
        <dbReference type="EMBL" id="VEU37614.1"/>
    </source>
</evidence>
<name>A0A448Z6F5_9STRA</name>
<dbReference type="AlphaFoldDB" id="A0A448Z6F5"/>
<dbReference type="OrthoDB" id="45148at2759"/>
<protein>
    <submittedName>
        <fullName evidence="3">Uncharacterized protein</fullName>
    </submittedName>
</protein>
<reference evidence="3 4" key="1">
    <citation type="submission" date="2019-01" db="EMBL/GenBank/DDBJ databases">
        <authorList>
            <person name="Ferrante I. M."/>
        </authorList>
    </citation>
    <scope>NUCLEOTIDE SEQUENCE [LARGE SCALE GENOMIC DNA]</scope>
    <source>
        <strain evidence="3 4">B856</strain>
    </source>
</reference>
<dbReference type="Proteomes" id="UP000291116">
    <property type="component" value="Unassembled WGS sequence"/>
</dbReference>
<feature type="chain" id="PRO_5019353886" evidence="2">
    <location>
        <begin position="30"/>
        <end position="299"/>
    </location>
</feature>
<organism evidence="3 4">
    <name type="scientific">Pseudo-nitzschia multistriata</name>
    <dbReference type="NCBI Taxonomy" id="183589"/>
    <lineage>
        <taxon>Eukaryota</taxon>
        <taxon>Sar</taxon>
        <taxon>Stramenopiles</taxon>
        <taxon>Ochrophyta</taxon>
        <taxon>Bacillariophyta</taxon>
        <taxon>Bacillariophyceae</taxon>
        <taxon>Bacillariophycidae</taxon>
        <taxon>Bacillariales</taxon>
        <taxon>Bacillariaceae</taxon>
        <taxon>Pseudo-nitzschia</taxon>
    </lineage>
</organism>
<accession>A0A448Z6F5</accession>
<sequence>MAKAKTLVRMVSWIVLALGIATAPRGVRSLSPGSTDPLPLGSTGTASEPTAVSPEPIPTRRRLLRAAAMAAAAGLSGTRSADAACLTGDTRPVCIGIYKVPQDAAFSNYISTPEQLKEFAPDLTYVPPTPAPSSYKQALEILEGQRVVAEGIRRNVAAGRLEDAGVGVLGLIPQVTASGRFVVDELSARVYRKQQAAKKLAAAPPPPADGEEPEAVREYDENGYKLPTTADELAVDMASNQMDYVAGYFGECDICIGQGIRGELGVSAVAQLTILASLKDATIALDDFVATAASLGARM</sequence>
<keyword evidence="2" id="KW-0732">Signal</keyword>
<evidence type="ECO:0000313" key="4">
    <source>
        <dbReference type="Proteomes" id="UP000291116"/>
    </source>
</evidence>
<proteinExistence type="predicted"/>
<feature type="signal peptide" evidence="2">
    <location>
        <begin position="1"/>
        <end position="29"/>
    </location>
</feature>
<gene>
    <name evidence="3" type="ORF">PSNMU_V1.4_AUG-EV-PASAV3_0044190</name>
</gene>